<dbReference type="RefSeq" id="WP_169401365.1">
    <property type="nucleotide sequence ID" value="NZ_JAADJU010000001.1"/>
</dbReference>
<proteinExistence type="predicted"/>
<feature type="transmembrane region" description="Helical" evidence="1">
    <location>
        <begin position="30"/>
        <end position="48"/>
    </location>
</feature>
<keyword evidence="3" id="KW-1185">Reference proteome</keyword>
<keyword evidence="1" id="KW-0472">Membrane</keyword>
<feature type="transmembrane region" description="Helical" evidence="1">
    <location>
        <begin position="60"/>
        <end position="80"/>
    </location>
</feature>
<keyword evidence="1" id="KW-1133">Transmembrane helix</keyword>
<dbReference type="Proteomes" id="UP000585363">
    <property type="component" value="Unassembled WGS sequence"/>
</dbReference>
<organism evidence="2 3">
    <name type="scientific">Rouxiella aceris</name>
    <dbReference type="NCBI Taxonomy" id="2703884"/>
    <lineage>
        <taxon>Bacteria</taxon>
        <taxon>Pseudomonadati</taxon>
        <taxon>Pseudomonadota</taxon>
        <taxon>Gammaproteobacteria</taxon>
        <taxon>Enterobacterales</taxon>
        <taxon>Yersiniaceae</taxon>
        <taxon>Rouxiella</taxon>
    </lineage>
</organism>
<feature type="transmembrane region" description="Helical" evidence="1">
    <location>
        <begin position="317"/>
        <end position="340"/>
    </location>
</feature>
<dbReference type="AlphaFoldDB" id="A0A848MEY6"/>
<reference evidence="2 3" key="2">
    <citation type="submission" date="2020-06" db="EMBL/GenBank/DDBJ databases">
        <title>Polyphasic characterization of a Rahnella strain isolated from tree sap.</title>
        <authorList>
            <person name="Kim I.S."/>
        </authorList>
    </citation>
    <scope>NUCLEOTIDE SEQUENCE [LARGE SCALE GENOMIC DNA]</scope>
    <source>
        <strain evidence="2 3">SAP-1</strain>
    </source>
</reference>
<feature type="transmembrane region" description="Helical" evidence="1">
    <location>
        <begin position="352"/>
        <end position="385"/>
    </location>
</feature>
<feature type="transmembrane region" description="Helical" evidence="1">
    <location>
        <begin position="165"/>
        <end position="186"/>
    </location>
</feature>
<comment type="caution">
    <text evidence="2">The sequence shown here is derived from an EMBL/GenBank/DDBJ whole genome shotgun (WGS) entry which is preliminary data.</text>
</comment>
<protein>
    <recommendedName>
        <fullName evidence="4">O-antigen polymerase</fullName>
    </recommendedName>
</protein>
<evidence type="ECO:0000313" key="3">
    <source>
        <dbReference type="Proteomes" id="UP000585363"/>
    </source>
</evidence>
<feature type="transmembrane region" description="Helical" evidence="1">
    <location>
        <begin position="130"/>
        <end position="153"/>
    </location>
</feature>
<evidence type="ECO:0000256" key="1">
    <source>
        <dbReference type="SAM" id="Phobius"/>
    </source>
</evidence>
<evidence type="ECO:0008006" key="4">
    <source>
        <dbReference type="Google" id="ProtNLM"/>
    </source>
</evidence>
<evidence type="ECO:0000313" key="2">
    <source>
        <dbReference type="EMBL" id="NMP25683.1"/>
    </source>
</evidence>
<keyword evidence="1" id="KW-0812">Transmembrane</keyword>
<accession>A0A848MEY6</accession>
<feature type="transmembrane region" description="Helical" evidence="1">
    <location>
        <begin position="100"/>
        <end position="118"/>
    </location>
</feature>
<dbReference type="EMBL" id="JAADJU010000001">
    <property type="protein sequence ID" value="NMP25683.1"/>
    <property type="molecule type" value="Genomic_DNA"/>
</dbReference>
<gene>
    <name evidence="2" type="ORF">GW590_02170</name>
</gene>
<feature type="transmembrane region" description="Helical" evidence="1">
    <location>
        <begin position="232"/>
        <end position="252"/>
    </location>
</feature>
<feature type="transmembrane region" description="Helical" evidence="1">
    <location>
        <begin position="193"/>
        <end position="226"/>
    </location>
</feature>
<reference evidence="2 3" key="1">
    <citation type="submission" date="2020-01" db="EMBL/GenBank/DDBJ databases">
        <authorList>
            <person name="Lee S.D."/>
        </authorList>
    </citation>
    <scope>NUCLEOTIDE SEQUENCE [LARGE SCALE GENOMIC DNA]</scope>
    <source>
        <strain evidence="2 3">SAP-1</strain>
    </source>
</reference>
<name>A0A848MEY6_9GAMM</name>
<sequence length="402" mass="45885">MKSIINFLVIVLVGFATLDGLRDTFLQNNPISYVKEFASVILLLLLLLKAFGSNTKINSTFIILCNFFALFVLVICFATTKYALTSLTRGTLSFGGWSVWVKLLSFYCLMNCLFFIRIMYKDIYYNIPRLYIRFTMIYCLVTIFFIGTGLSSHLLQRNWSGRLSIGYPTMDSLVLIVAIIFSIYFLHKKSARIFSIAVFTGVLLMQNTASGYIMLLMLFLFSIFFMKGIYKVLSLVFISCFCLIGFYIYNYWYVNMGDYGILLVDKINGFVLGNDTSSIEIRQQQISTLMNDMNSYLLYVIFGKGGDEAYLVENTYYALYGCVGVVGISLFLLLFVFFFLKIPKSFSNSTYYSHGIIISVVYLISCAGLIGFYLFPMIFILAYLVSLYSFSEASHEQIIKAL</sequence>